<proteinExistence type="predicted"/>
<organism evidence="2">
    <name type="scientific">Micrurus surinamensis</name>
    <name type="common">Surinam coral snake</name>
    <dbReference type="NCBI Taxonomy" id="129470"/>
    <lineage>
        <taxon>Eukaryota</taxon>
        <taxon>Metazoa</taxon>
        <taxon>Chordata</taxon>
        <taxon>Craniata</taxon>
        <taxon>Vertebrata</taxon>
        <taxon>Euteleostomi</taxon>
        <taxon>Lepidosauria</taxon>
        <taxon>Squamata</taxon>
        <taxon>Bifurcata</taxon>
        <taxon>Unidentata</taxon>
        <taxon>Episquamata</taxon>
        <taxon>Toxicofera</taxon>
        <taxon>Serpentes</taxon>
        <taxon>Colubroidea</taxon>
        <taxon>Elapidae</taxon>
        <taxon>Elapinae</taxon>
        <taxon>Micrurus</taxon>
    </lineage>
</organism>
<protein>
    <submittedName>
        <fullName evidence="2">Uncharacterized protein</fullName>
    </submittedName>
</protein>
<evidence type="ECO:0000256" key="1">
    <source>
        <dbReference type="SAM" id="MobiDB-lite"/>
    </source>
</evidence>
<dbReference type="EMBL" id="IACN01074865">
    <property type="protein sequence ID" value="LAB58536.1"/>
    <property type="molecule type" value="Transcribed_RNA"/>
</dbReference>
<evidence type="ECO:0000313" key="2">
    <source>
        <dbReference type="EMBL" id="LAB58536.1"/>
    </source>
</evidence>
<sequence>MRQPVVTISDSEEMECQDREQLSAEGAIPTDTQDIQQRIEANECPLSTHHNEGIVQVEDIEPQPSTSRGIQEPSCKKQKKWGVEHAHIDSCDDSVSDERNMSQTQTAEEGEPSEDFDVLNTTEETSVHLECIRSWQRELQHYRAIEYYERYRFVNIEHVRSFTYAIDVIHNEVQRLLNRISREISPNDFVQLRMDAEELGRPLFSVRKPLEELNADQFLSYVESLLQSNVEILWRNSLDFNSHNCEELRGWWS</sequence>
<dbReference type="AlphaFoldDB" id="A0A2D4PN13"/>
<feature type="region of interest" description="Disordered" evidence="1">
    <location>
        <begin position="91"/>
        <end position="117"/>
    </location>
</feature>
<reference evidence="2" key="2">
    <citation type="submission" date="2017-11" db="EMBL/GenBank/DDBJ databases">
        <title>Coralsnake Venomics: Analyses of Venom Gland Transcriptomes and Proteomes of Six Brazilian Taxa.</title>
        <authorList>
            <person name="Aird S.D."/>
            <person name="Jorge da Silva N."/>
            <person name="Qiu L."/>
            <person name="Villar-Briones A."/>
            <person name="Aparecida-Saddi V."/>
            <person name="Campos-Telles M.P."/>
            <person name="Grau M."/>
            <person name="Mikheyev A.S."/>
        </authorList>
    </citation>
    <scope>NUCLEOTIDE SEQUENCE</scope>
    <source>
        <tissue evidence="2">Venom_gland</tissue>
    </source>
</reference>
<feature type="compositionally biased region" description="Basic and acidic residues" evidence="1">
    <location>
        <begin position="91"/>
        <end position="100"/>
    </location>
</feature>
<feature type="region of interest" description="Disordered" evidence="1">
    <location>
        <begin position="1"/>
        <end position="30"/>
    </location>
</feature>
<reference evidence="2" key="1">
    <citation type="submission" date="2017-07" db="EMBL/GenBank/DDBJ databases">
        <authorList>
            <person name="Mikheyev A."/>
            <person name="Grau M."/>
        </authorList>
    </citation>
    <scope>NUCLEOTIDE SEQUENCE</scope>
    <source>
        <tissue evidence="2">Venom_gland</tissue>
    </source>
</reference>
<feature type="compositionally biased region" description="Acidic residues" evidence="1">
    <location>
        <begin position="108"/>
        <end position="117"/>
    </location>
</feature>
<accession>A0A2D4PN13</accession>
<name>A0A2D4PN13_MICSU</name>